<feature type="repeat" description="TPR" evidence="16">
    <location>
        <begin position="448"/>
        <end position="481"/>
    </location>
</feature>
<dbReference type="GO" id="GO:0042073">
    <property type="term" value="P:intraciliary transport"/>
    <property type="evidence" value="ECO:0007669"/>
    <property type="project" value="TreeGrafter"/>
</dbReference>
<keyword evidence="4" id="KW-0963">Cytoplasm</keyword>
<dbReference type="InterPro" id="IPR019734">
    <property type="entry name" value="TPR_rpt"/>
</dbReference>
<evidence type="ECO:0000256" key="4">
    <source>
        <dbReference type="ARBA" id="ARBA00022490"/>
    </source>
</evidence>
<evidence type="ECO:0000256" key="3">
    <source>
        <dbReference type="ARBA" id="ARBA00004230"/>
    </source>
</evidence>
<dbReference type="GO" id="GO:0030992">
    <property type="term" value="C:intraciliary transport particle B"/>
    <property type="evidence" value="ECO:0007669"/>
    <property type="project" value="UniProtKB-ARBA"/>
</dbReference>
<dbReference type="InterPro" id="IPR011990">
    <property type="entry name" value="TPR-like_helical_dom_sf"/>
</dbReference>
<name>A0AAX7VXC4_ASTCA</name>
<keyword evidence="5" id="KW-0677">Repeat</keyword>
<proteinExistence type="predicted"/>
<keyword evidence="20" id="KW-1185">Reference proteome</keyword>
<evidence type="ECO:0000256" key="8">
    <source>
        <dbReference type="ARBA" id="ARBA00022846"/>
    </source>
</evidence>
<accession>A0AAX7VXC4</accession>
<keyword evidence="9" id="KW-0969">Cilium</keyword>
<evidence type="ECO:0000256" key="6">
    <source>
        <dbReference type="ARBA" id="ARBA00022794"/>
    </source>
</evidence>
<comment type="subcellular location">
    <subcellularLocation>
        <location evidence="3">Cell projection</location>
        <location evidence="3">Cilium</location>
        <location evidence="3">Flagellum</location>
    </subcellularLocation>
    <subcellularLocation>
        <location evidence="2">Cytoplasm</location>
        <location evidence="2">Cytoskeleton</location>
        <location evidence="2">Cilium basal body</location>
    </subcellularLocation>
    <subcellularLocation>
        <location evidence="1">Cytoplasm</location>
        <location evidence="1">Cytoskeleton</location>
        <location evidence="1">Microtubule organizing center</location>
        <location evidence="1">Centrosome</location>
        <location evidence="1">Centriole</location>
    </subcellularLocation>
</comment>
<dbReference type="PANTHER" id="PTHR44117:SF1">
    <property type="entry name" value="INTRAFLAGELLAR TRANSPORT PROTEIN 88 HOMOLOG"/>
    <property type="match status" value="1"/>
</dbReference>
<dbReference type="GO" id="GO:0097542">
    <property type="term" value="C:ciliary tip"/>
    <property type="evidence" value="ECO:0007669"/>
    <property type="project" value="UniProtKB-ARBA"/>
</dbReference>
<evidence type="ECO:0000256" key="5">
    <source>
        <dbReference type="ARBA" id="ARBA00022737"/>
    </source>
</evidence>
<dbReference type="PROSITE" id="PS50005">
    <property type="entry name" value="TPR"/>
    <property type="match status" value="7"/>
</dbReference>
<protein>
    <recommendedName>
        <fullName evidence="14">Intraflagellar transport protein 88 homolog</fullName>
    </recommendedName>
    <alternativeName>
        <fullName evidence="15">Tetratricopeptide repeat protein 10</fullName>
    </alternativeName>
</protein>
<feature type="region of interest" description="Disordered" evidence="17">
    <location>
        <begin position="99"/>
        <end position="119"/>
    </location>
</feature>
<feature type="repeat" description="TPR" evidence="16">
    <location>
        <begin position="584"/>
        <end position="617"/>
    </location>
</feature>
<keyword evidence="7 16" id="KW-0802">TPR repeat</keyword>
<dbReference type="GO" id="GO:0036064">
    <property type="term" value="C:ciliary basal body"/>
    <property type="evidence" value="ECO:0007669"/>
    <property type="project" value="UniProtKB-ARBA"/>
</dbReference>
<keyword evidence="18" id="KW-0472">Membrane</keyword>
<dbReference type="GO" id="GO:0001822">
    <property type="term" value="P:kidney development"/>
    <property type="evidence" value="ECO:0007669"/>
    <property type="project" value="TreeGrafter"/>
</dbReference>
<dbReference type="FunFam" id="1.25.40.10:FF:000135">
    <property type="entry name" value="intraflagellar transport protein 88 homolog isoform X1"/>
    <property type="match status" value="1"/>
</dbReference>
<dbReference type="Pfam" id="PF13424">
    <property type="entry name" value="TPR_12"/>
    <property type="match status" value="2"/>
</dbReference>
<comment type="subunit">
    <text evidence="13">Component of the IFT complex B, at least composed of IFT20, IFT22, IFT25, IFT27, IFT46, IFT52, TRAF3IP1/IFT54, IFT57, IFT74, IFT80, IFT81, and IFT88. Interacts with IFT20, IFT22, IFT25, IFT27, IFT52, TRAF3IP1, IFT74, IFT80 and IFT81. Interacts with IFT172. Interacts with IFT57. Interacts with IFT46. Interacts with IFT70B. Interacts with C2CD3. Interacts with ENTR1 (via N-terminus). Interacts with LRRC56. Interacts with DZIP1. Interacts with CCDC38. Interacts with CCDC146. Interacts with CFAP53.</text>
</comment>
<feature type="repeat" description="TPR" evidence="16">
    <location>
        <begin position="219"/>
        <end position="252"/>
    </location>
</feature>
<dbReference type="GO" id="GO:0019894">
    <property type="term" value="F:kinesin binding"/>
    <property type="evidence" value="ECO:0007669"/>
    <property type="project" value="TreeGrafter"/>
</dbReference>
<sequence length="773" mass="88412">MEHVHLAVEEDDLYSGYNDYNPTFDSEELENDVGFQQAVRTSHGRRPPVSAKYSVCVCVLFTIYVFFVILQMYQDGSARPMTAVKAAGYTSSLSRGSAFDPLGQSRGPAPALEAKNEDTPEEKIKILEKKVNDLIEESCMAQSMGALQVALEKAKEAGRKERALVRQREQSGSADHINLDLTYSVLLNLANQYTNNEMYPEALNSYQIIVKNKMFSNAGRLKVNMANIYFKQKNYPKAIKFYRMALDQITNAHKEMRIKIMQNIGVVFICMGQYTDAITSFEHIMSESPNIKTGFNLILCYYAIGDRERMKKAFQKLISVPLGIDDEDKYIPSNEDTKDIHTTQTQLCLAPSIVNVCFLFFFLRCVDMVKSSQYVELANDLEINKAITYLRQKDFKQAVETLKAFEKKDSRVKSAAATNLSFLYFLEKDYDQADRYADLAMNADRYNPAALINKGNTVFVKQDYEKAAEFYKEALRNDSSCTEGLYNLGLTYQRLNRLEEALDCFLKLHAILRNSSQVMYQLASLYELLENPEQAIEWLMQVISVTPTDAQALAKLGELHDGEGDKSQAFQYYYESFRYFPSNIHVIEWLGAYYIETQFCEKAIQYFERATLIQPTQVKWQLMVASCYRRSGNSQKALETYKEIHRKFPENVECLRFLVRLCTDMQLKEAQDYATKLKKVEKMKEIREQQVCACFCTDSGRSSSSTKGERLSAKMRSLPGSNEPYEASSPKELDASYVDPLGPQMDRPKTGVKKRVEDDDFADEELGDDLLPE</sequence>
<evidence type="ECO:0000256" key="9">
    <source>
        <dbReference type="ARBA" id="ARBA00023069"/>
    </source>
</evidence>
<evidence type="ECO:0000256" key="17">
    <source>
        <dbReference type="SAM" id="MobiDB-lite"/>
    </source>
</evidence>
<organism evidence="19 20">
    <name type="scientific">Astatotilapia calliptera</name>
    <name type="common">Eastern happy</name>
    <name type="synonym">Chromis callipterus</name>
    <dbReference type="NCBI Taxonomy" id="8154"/>
    <lineage>
        <taxon>Eukaryota</taxon>
        <taxon>Metazoa</taxon>
        <taxon>Chordata</taxon>
        <taxon>Craniata</taxon>
        <taxon>Vertebrata</taxon>
        <taxon>Euteleostomi</taxon>
        <taxon>Actinopterygii</taxon>
        <taxon>Neopterygii</taxon>
        <taxon>Teleostei</taxon>
        <taxon>Neoteleostei</taxon>
        <taxon>Acanthomorphata</taxon>
        <taxon>Ovalentaria</taxon>
        <taxon>Cichlomorphae</taxon>
        <taxon>Cichliformes</taxon>
        <taxon>Cichlidae</taxon>
        <taxon>African cichlids</taxon>
        <taxon>Pseudocrenilabrinae</taxon>
        <taxon>Haplochromini</taxon>
        <taxon>Astatotilapia</taxon>
    </lineage>
</organism>
<feature type="compositionally biased region" description="Basic and acidic residues" evidence="17">
    <location>
        <begin position="746"/>
        <end position="757"/>
    </location>
</feature>
<evidence type="ECO:0000256" key="2">
    <source>
        <dbReference type="ARBA" id="ARBA00004120"/>
    </source>
</evidence>
<reference evidence="19" key="4">
    <citation type="submission" date="2025-09" db="UniProtKB">
        <authorList>
            <consortium name="Ensembl"/>
        </authorList>
    </citation>
    <scope>IDENTIFICATION</scope>
</reference>
<dbReference type="GeneTree" id="ENSGT00390000015473"/>
<dbReference type="GO" id="GO:0097730">
    <property type="term" value="C:non-motile cilium"/>
    <property type="evidence" value="ECO:0007669"/>
    <property type="project" value="TreeGrafter"/>
</dbReference>
<evidence type="ECO:0000256" key="10">
    <source>
        <dbReference type="ARBA" id="ARBA00023212"/>
    </source>
</evidence>
<evidence type="ECO:0000256" key="7">
    <source>
        <dbReference type="ARBA" id="ARBA00022803"/>
    </source>
</evidence>
<reference evidence="19 20" key="1">
    <citation type="submission" date="2018-05" db="EMBL/GenBank/DDBJ databases">
        <authorList>
            <person name="Datahose"/>
        </authorList>
    </citation>
    <scope>NUCLEOTIDE SEQUENCE</scope>
</reference>
<keyword evidence="18" id="KW-1133">Transmembrane helix</keyword>
<evidence type="ECO:0000256" key="1">
    <source>
        <dbReference type="ARBA" id="ARBA00004114"/>
    </source>
</evidence>
<dbReference type="GO" id="GO:0097546">
    <property type="term" value="C:ciliary base"/>
    <property type="evidence" value="ECO:0007669"/>
    <property type="project" value="TreeGrafter"/>
</dbReference>
<evidence type="ECO:0000313" key="19">
    <source>
        <dbReference type="Ensembl" id="ENSACLP00000080601.1"/>
    </source>
</evidence>
<dbReference type="FunFam" id="1.25.40.10:FF:000106">
    <property type="entry name" value="Intraflagellar transport 88 homolog (Chlamydomonas)"/>
    <property type="match status" value="1"/>
</dbReference>
<dbReference type="SMART" id="SM00028">
    <property type="entry name" value="TPR"/>
    <property type="match status" value="10"/>
</dbReference>
<keyword evidence="6" id="KW-0970">Cilium biogenesis/degradation</keyword>
<evidence type="ECO:0000256" key="16">
    <source>
        <dbReference type="PROSITE-ProRule" id="PRU00339"/>
    </source>
</evidence>
<keyword evidence="10" id="KW-0206">Cytoskeleton</keyword>
<reference evidence="20" key="2">
    <citation type="submission" date="2023-03" db="EMBL/GenBank/DDBJ databases">
        <authorList>
            <consortium name="Wellcome Sanger Institute Data Sharing"/>
        </authorList>
    </citation>
    <scope>NUCLEOTIDE SEQUENCE [LARGE SCALE GENOMIC DNA]</scope>
</reference>
<keyword evidence="18" id="KW-0812">Transmembrane</keyword>
<dbReference type="GO" id="GO:0005813">
    <property type="term" value="C:centrosome"/>
    <property type="evidence" value="ECO:0007669"/>
    <property type="project" value="UniProtKB-ARBA"/>
</dbReference>
<dbReference type="GO" id="GO:0031514">
    <property type="term" value="C:motile cilium"/>
    <property type="evidence" value="ECO:0007669"/>
    <property type="project" value="UniProtKB-SubCell"/>
</dbReference>
<gene>
    <name evidence="19" type="primary">IFT88</name>
</gene>
<dbReference type="Gene3D" id="1.25.40.10">
    <property type="entry name" value="Tetratricopeptide repeat domain"/>
    <property type="match status" value="3"/>
</dbReference>
<evidence type="ECO:0000256" key="15">
    <source>
        <dbReference type="ARBA" id="ARBA00081144"/>
    </source>
</evidence>
<dbReference type="GO" id="GO:1902017">
    <property type="term" value="P:regulation of cilium assembly"/>
    <property type="evidence" value="ECO:0007669"/>
    <property type="project" value="UniProtKB-ARBA"/>
</dbReference>
<feature type="repeat" description="TPR" evidence="16">
    <location>
        <begin position="516"/>
        <end position="549"/>
    </location>
</feature>
<feature type="repeat" description="TPR" evidence="16">
    <location>
        <begin position="482"/>
        <end position="515"/>
    </location>
</feature>
<feature type="repeat" description="TPR" evidence="16">
    <location>
        <begin position="550"/>
        <end position="583"/>
    </location>
</feature>
<evidence type="ECO:0000256" key="11">
    <source>
        <dbReference type="ARBA" id="ARBA00023273"/>
    </source>
</evidence>
<evidence type="ECO:0000256" key="12">
    <source>
        <dbReference type="ARBA" id="ARBA00059531"/>
    </source>
</evidence>
<dbReference type="PANTHER" id="PTHR44117">
    <property type="entry name" value="INTRAFLAGELLAR TRANSPORT PROTEIN 88 HOMOLOG"/>
    <property type="match status" value="1"/>
</dbReference>
<dbReference type="GO" id="GO:0060122">
    <property type="term" value="P:inner ear receptor cell stereocilium organization"/>
    <property type="evidence" value="ECO:0007669"/>
    <property type="project" value="TreeGrafter"/>
</dbReference>
<evidence type="ECO:0000313" key="20">
    <source>
        <dbReference type="Proteomes" id="UP000265100"/>
    </source>
</evidence>
<feature type="repeat" description="TPR" evidence="16">
    <location>
        <begin position="258"/>
        <end position="291"/>
    </location>
</feature>
<dbReference type="Ensembl" id="ENSACLT00000044940.1">
    <property type="protein sequence ID" value="ENSACLP00000080601.1"/>
    <property type="gene ID" value="ENSACLG00000017749.2"/>
</dbReference>
<dbReference type="Proteomes" id="UP000265100">
    <property type="component" value="Chromosome 16"/>
</dbReference>
<dbReference type="GO" id="GO:1905515">
    <property type="term" value="P:non-motile cilium assembly"/>
    <property type="evidence" value="ECO:0007669"/>
    <property type="project" value="TreeGrafter"/>
</dbReference>
<comment type="function">
    <text evidence="12">Positively regulates primary cilium biogenesis. Also involved in autophagy since it is required for trafficking of ATG16L and the expansion of the autophagic compartment.</text>
</comment>
<dbReference type="Pfam" id="PF13174">
    <property type="entry name" value="TPR_6"/>
    <property type="match status" value="2"/>
</dbReference>
<dbReference type="GO" id="GO:0005814">
    <property type="term" value="C:centriole"/>
    <property type="evidence" value="ECO:0007669"/>
    <property type="project" value="UniProtKB-SubCell"/>
</dbReference>
<dbReference type="AlphaFoldDB" id="A0AAX7VXC4"/>
<evidence type="ECO:0000256" key="18">
    <source>
        <dbReference type="SAM" id="Phobius"/>
    </source>
</evidence>
<keyword evidence="8" id="KW-0282">Flagellum</keyword>
<dbReference type="GO" id="GO:0005829">
    <property type="term" value="C:cytosol"/>
    <property type="evidence" value="ECO:0007669"/>
    <property type="project" value="UniProtKB-ARBA"/>
</dbReference>
<reference evidence="19" key="3">
    <citation type="submission" date="2025-08" db="UniProtKB">
        <authorList>
            <consortium name="Ensembl"/>
        </authorList>
    </citation>
    <scope>IDENTIFICATION</scope>
</reference>
<evidence type="ECO:0000256" key="13">
    <source>
        <dbReference type="ARBA" id="ARBA00062040"/>
    </source>
</evidence>
<keyword evidence="11" id="KW-0966">Cell projection</keyword>
<feature type="region of interest" description="Disordered" evidence="17">
    <location>
        <begin position="699"/>
        <end position="773"/>
    </location>
</feature>
<evidence type="ECO:0000256" key="14">
    <source>
        <dbReference type="ARBA" id="ARBA00071484"/>
    </source>
</evidence>
<dbReference type="SUPFAM" id="SSF48452">
    <property type="entry name" value="TPR-like"/>
    <property type="match status" value="2"/>
</dbReference>
<feature type="compositionally biased region" description="Acidic residues" evidence="17">
    <location>
        <begin position="758"/>
        <end position="773"/>
    </location>
</feature>
<feature type="transmembrane region" description="Helical" evidence="18">
    <location>
        <begin position="53"/>
        <end position="73"/>
    </location>
</feature>